<proteinExistence type="predicted"/>
<reference evidence="1" key="1">
    <citation type="submission" date="2019-12" db="EMBL/GenBank/DDBJ databases">
        <title>The DNA Methylation Landscape of Giant Viruses.</title>
        <authorList>
            <person name="Jeudy S."/>
            <person name="Rigou S."/>
            <person name="Alempic J.-M."/>
            <person name="Claverie J.-M."/>
            <person name="Abergel C."/>
            <person name="Legendre M."/>
        </authorList>
    </citation>
    <scope>NUCLEOTIDE SEQUENCE</scope>
    <source>
        <strain evidence="1">P4</strain>
    </source>
</reference>
<dbReference type="EMBL" id="MN873693">
    <property type="protein sequence ID" value="QIN54523.1"/>
    <property type="molecule type" value="Genomic_DNA"/>
</dbReference>
<name>A0A6G8MY96_9VIRU</name>
<gene>
    <name evidence="1" type="primary">ck398</name>
</gene>
<keyword evidence="2" id="KW-1185">Reference proteome</keyword>
<evidence type="ECO:0000313" key="2">
    <source>
        <dbReference type="Proteomes" id="UP001224087"/>
    </source>
</evidence>
<evidence type="ECO:0000313" key="1">
    <source>
        <dbReference type="EMBL" id="QIN54523.1"/>
    </source>
</evidence>
<organism evidence="1 2">
    <name type="scientific">Cedratvirus kamchatka</name>
    <dbReference type="NCBI Taxonomy" id="2716914"/>
    <lineage>
        <taxon>Viruses</taxon>
        <taxon>Pithoviruses</taxon>
        <taxon>Orthocedratvirinae</taxon>
        <taxon>Alphacedratvirus</taxon>
        <taxon>Alphacedratvirus rossiense</taxon>
    </lineage>
</organism>
<sequence length="119" mass="14214">MQSLIEGLLETDCCLRIDLRCVPNITIFIKNKDGIAEIDRLLTLYEATIRKLFRPSLEQDCYQHVKYMVNIYTKKLYLEWYENYPLIGPTEFGSIFYSREQMRELLQDIASYNIKFVKL</sequence>
<protein>
    <submittedName>
        <fullName evidence="1">Uncharacterized protein</fullName>
    </submittedName>
</protein>
<dbReference type="Proteomes" id="UP001224087">
    <property type="component" value="Segment"/>
</dbReference>
<accession>A0A6G8MY96</accession>